<dbReference type="EMBL" id="WQKZ01000004">
    <property type="protein sequence ID" value="MVN78036.1"/>
    <property type="molecule type" value="Genomic_DNA"/>
</dbReference>
<name>A0A7K1TI92_9BACT</name>
<dbReference type="GO" id="GO:0005525">
    <property type="term" value="F:GTP binding"/>
    <property type="evidence" value="ECO:0007669"/>
    <property type="project" value="UniProtKB-UniRule"/>
</dbReference>
<comment type="subunit">
    <text evidence="4">Homodimer. Polymerizes to form a dynamic ring structure in a strictly GTP-dependent manner. Interacts directly with several other division proteins.</text>
</comment>
<dbReference type="SUPFAM" id="SSF52490">
    <property type="entry name" value="Tubulin nucleotide-binding domain-like"/>
    <property type="match status" value="1"/>
</dbReference>
<dbReference type="NCBIfam" id="TIGR00065">
    <property type="entry name" value="ftsZ"/>
    <property type="match status" value="1"/>
</dbReference>
<dbReference type="InterPro" id="IPR024757">
    <property type="entry name" value="FtsZ_C"/>
</dbReference>
<evidence type="ECO:0000259" key="9">
    <source>
        <dbReference type="SMART" id="SM00865"/>
    </source>
</evidence>
<feature type="binding site" evidence="4">
    <location>
        <position position="188"/>
    </location>
    <ligand>
        <name>GTP</name>
        <dbReference type="ChEBI" id="CHEBI:37565"/>
    </ligand>
</feature>
<evidence type="ECO:0000256" key="7">
    <source>
        <dbReference type="SAM" id="MobiDB-lite"/>
    </source>
</evidence>
<feature type="binding site" evidence="4">
    <location>
        <position position="145"/>
    </location>
    <ligand>
        <name>GTP</name>
        <dbReference type="ChEBI" id="CHEBI:37565"/>
    </ligand>
</feature>
<dbReference type="GO" id="GO:0051258">
    <property type="term" value="P:protein polymerization"/>
    <property type="evidence" value="ECO:0007669"/>
    <property type="project" value="UniProtKB-UniRule"/>
</dbReference>
<dbReference type="Proteomes" id="UP000441336">
    <property type="component" value="Unassembled WGS sequence"/>
</dbReference>
<dbReference type="GO" id="GO:0003924">
    <property type="term" value="F:GTPase activity"/>
    <property type="evidence" value="ECO:0007669"/>
    <property type="project" value="UniProtKB-UniRule"/>
</dbReference>
<comment type="function">
    <text evidence="4 6">Essential cell division protein that forms a contractile ring structure (Z ring) at the future cell division site. The regulation of the ring assembly controls the timing and the location of cell division. One of the functions of the FtsZ ring is to recruit other cell division proteins to the septum to produce a new cell wall between the dividing cells. Binds GTP and shows GTPase activity.</text>
</comment>
<comment type="caution">
    <text evidence="10">The sequence shown here is derived from an EMBL/GenBank/DDBJ whole genome shotgun (WGS) entry which is preliminary data.</text>
</comment>
<feature type="domain" description="Tubulin/FtsZ GTPase" evidence="8">
    <location>
        <begin position="14"/>
        <end position="206"/>
    </location>
</feature>
<evidence type="ECO:0000313" key="11">
    <source>
        <dbReference type="Proteomes" id="UP000441336"/>
    </source>
</evidence>
<dbReference type="InterPro" id="IPR003008">
    <property type="entry name" value="Tubulin_FtsZ_GTPase"/>
</dbReference>
<dbReference type="PROSITE" id="PS01135">
    <property type="entry name" value="FTSZ_2"/>
    <property type="match status" value="1"/>
</dbReference>
<dbReference type="FunFam" id="3.40.50.1440:FF:000001">
    <property type="entry name" value="Cell division protein FtsZ"/>
    <property type="match status" value="1"/>
</dbReference>
<protein>
    <recommendedName>
        <fullName evidence="4 5">Cell division protein FtsZ</fullName>
    </recommendedName>
</protein>
<dbReference type="Gene3D" id="3.40.50.1440">
    <property type="entry name" value="Tubulin/FtsZ, GTPase domain"/>
    <property type="match status" value="1"/>
</dbReference>
<dbReference type="RefSeq" id="WP_157567750.1">
    <property type="nucleotide sequence ID" value="NZ_WQKZ01000004.1"/>
</dbReference>
<evidence type="ECO:0000256" key="3">
    <source>
        <dbReference type="ARBA" id="ARBA00023134"/>
    </source>
</evidence>
<dbReference type="SUPFAM" id="SSF55307">
    <property type="entry name" value="Tubulin C-terminal domain-like"/>
    <property type="match status" value="1"/>
</dbReference>
<dbReference type="PRINTS" id="PR00423">
    <property type="entry name" value="CELLDVISFTSZ"/>
</dbReference>
<dbReference type="PROSITE" id="PS01134">
    <property type="entry name" value="FTSZ_1"/>
    <property type="match status" value="1"/>
</dbReference>
<evidence type="ECO:0000256" key="2">
    <source>
        <dbReference type="ARBA" id="ARBA00022741"/>
    </source>
</evidence>
<keyword evidence="3 4" id="KW-0342">GTP-binding</keyword>
<dbReference type="GO" id="GO:0000917">
    <property type="term" value="P:division septum assembly"/>
    <property type="evidence" value="ECO:0007669"/>
    <property type="project" value="UniProtKB-KW"/>
</dbReference>
<dbReference type="AlphaFoldDB" id="A0A7K1TI92"/>
<evidence type="ECO:0000259" key="8">
    <source>
        <dbReference type="SMART" id="SM00864"/>
    </source>
</evidence>
<keyword evidence="2 4" id="KW-0547">Nucleotide-binding</keyword>
<dbReference type="GO" id="GO:0005737">
    <property type="term" value="C:cytoplasm"/>
    <property type="evidence" value="ECO:0007669"/>
    <property type="project" value="UniProtKB-SubCell"/>
</dbReference>
<dbReference type="InterPro" id="IPR000158">
    <property type="entry name" value="Cell_div_FtsZ"/>
</dbReference>
<feature type="compositionally biased region" description="Pro residues" evidence="7">
    <location>
        <begin position="419"/>
        <end position="430"/>
    </location>
</feature>
<feature type="domain" description="Tubulin/FtsZ 2-layer sandwich" evidence="9">
    <location>
        <begin position="208"/>
        <end position="328"/>
    </location>
</feature>
<dbReference type="InterPro" id="IPR037103">
    <property type="entry name" value="Tubulin/FtsZ-like_C"/>
</dbReference>
<feature type="binding site" evidence="4">
    <location>
        <begin position="110"/>
        <end position="112"/>
    </location>
    <ligand>
        <name>GTP</name>
        <dbReference type="ChEBI" id="CHEBI:37565"/>
    </ligand>
</feature>
<evidence type="ECO:0000256" key="6">
    <source>
        <dbReference type="RuleBase" id="RU000631"/>
    </source>
</evidence>
<dbReference type="PANTHER" id="PTHR30314:SF3">
    <property type="entry name" value="MITOCHONDRIAL DIVISION PROTEIN FSZA"/>
    <property type="match status" value="1"/>
</dbReference>
<feature type="binding site" evidence="4">
    <location>
        <begin position="22"/>
        <end position="26"/>
    </location>
    <ligand>
        <name>GTP</name>
        <dbReference type="ChEBI" id="CHEBI:37565"/>
    </ligand>
</feature>
<sequence>MNFTFDIPSQNRSIIKVIGVGGGGSNAVKHMHKQGIKDVEFIICNTDRQALESSTVPNKLQIGVDLTEGLGAGAKPERGRQAAMESREQIRDLLSNGTKMLFITAGMGGGTGTGAAPVIAQVAQELNILTVGIVTAPFLFEGKKKREQAEQGIKELSEHCDTVLVILNDKLRQLYGNLTMGLAFAKADTVLTTAAKSIAEIITVTSDVNVDFEDVKTVMKDSGAAVMGSSITEGENRARRAAEEALNSPLLNNTDIQGAQRILLSIMSGDQAELEMDELSEITEYIQGKAGADAEMIFGHGIDDSLGQSIRVTVIATGFAREAHNIGANSRTEVVSEPVAAAPTPTPEPQPVVFEKERQSQPASMVPSFTVPATPEPARVTFDLNGPAVSNGQTGLSGAPITAPGDPVLVSSQGQGSPAPAPQPHAPRPRPAVLEAQAEERRRRLQQLSQNQGLSPEATNHLDTPAYLRRGQKLEPVTPSSAQNISRFNLSDDNELLGDNRFLHDNVD</sequence>
<feature type="compositionally biased region" description="Polar residues" evidence="7">
    <location>
        <begin position="449"/>
        <end position="461"/>
    </location>
</feature>
<proteinExistence type="inferred from homology"/>
<dbReference type="Gene3D" id="3.30.1330.20">
    <property type="entry name" value="Tubulin/FtsZ, C-terminal domain"/>
    <property type="match status" value="1"/>
</dbReference>
<dbReference type="SMART" id="SM00865">
    <property type="entry name" value="Tubulin_C"/>
    <property type="match status" value="1"/>
</dbReference>
<dbReference type="InterPro" id="IPR036525">
    <property type="entry name" value="Tubulin/FtsZ_GTPase_sf"/>
</dbReference>
<keyword evidence="4 6" id="KW-0717">Septation</keyword>
<keyword evidence="11" id="KW-1185">Reference proteome</keyword>
<dbReference type="Pfam" id="PF00091">
    <property type="entry name" value="Tubulin"/>
    <property type="match status" value="1"/>
</dbReference>
<evidence type="ECO:0000256" key="5">
    <source>
        <dbReference type="NCBIfam" id="TIGR00065"/>
    </source>
</evidence>
<gene>
    <name evidence="4 10" type="primary">ftsZ</name>
    <name evidence="10" type="ORF">GO988_17030</name>
</gene>
<feature type="binding site" evidence="4">
    <location>
        <position position="141"/>
    </location>
    <ligand>
        <name>GTP</name>
        <dbReference type="ChEBI" id="CHEBI:37565"/>
    </ligand>
</feature>
<dbReference type="InterPro" id="IPR020805">
    <property type="entry name" value="Cell_div_FtsZ_CS"/>
</dbReference>
<keyword evidence="4 6" id="KW-0131">Cell cycle</keyword>
<organism evidence="10 11">
    <name type="scientific">Hymenobacter ginkgonis</name>
    <dbReference type="NCBI Taxonomy" id="2682976"/>
    <lineage>
        <taxon>Bacteria</taxon>
        <taxon>Pseudomonadati</taxon>
        <taxon>Bacteroidota</taxon>
        <taxon>Cytophagia</taxon>
        <taxon>Cytophagales</taxon>
        <taxon>Hymenobacteraceae</taxon>
        <taxon>Hymenobacter</taxon>
    </lineage>
</organism>
<dbReference type="GO" id="GO:0032153">
    <property type="term" value="C:cell division site"/>
    <property type="evidence" value="ECO:0007669"/>
    <property type="project" value="UniProtKB-UniRule"/>
</dbReference>
<dbReference type="GO" id="GO:0043093">
    <property type="term" value="P:FtsZ-dependent cytokinesis"/>
    <property type="evidence" value="ECO:0007669"/>
    <property type="project" value="UniProtKB-UniRule"/>
</dbReference>
<accession>A0A7K1TI92</accession>
<dbReference type="InterPro" id="IPR045061">
    <property type="entry name" value="FtsZ/CetZ"/>
</dbReference>
<keyword evidence="4 6" id="KW-0132">Cell division</keyword>
<dbReference type="HAMAP" id="MF_00909">
    <property type="entry name" value="FtsZ"/>
    <property type="match status" value="1"/>
</dbReference>
<evidence type="ECO:0000256" key="4">
    <source>
        <dbReference type="HAMAP-Rule" id="MF_00909"/>
    </source>
</evidence>
<comment type="similarity">
    <text evidence="1 4 6">Belongs to the FtsZ family.</text>
</comment>
<dbReference type="InterPro" id="IPR008280">
    <property type="entry name" value="Tub_FtsZ_C"/>
</dbReference>
<evidence type="ECO:0000256" key="1">
    <source>
        <dbReference type="ARBA" id="ARBA00009690"/>
    </source>
</evidence>
<dbReference type="SMART" id="SM00864">
    <property type="entry name" value="Tubulin"/>
    <property type="match status" value="1"/>
</dbReference>
<evidence type="ECO:0000313" key="10">
    <source>
        <dbReference type="EMBL" id="MVN78036.1"/>
    </source>
</evidence>
<dbReference type="Pfam" id="PF12327">
    <property type="entry name" value="FtsZ_C"/>
    <property type="match status" value="1"/>
</dbReference>
<dbReference type="CDD" id="cd02201">
    <property type="entry name" value="FtsZ_type1"/>
    <property type="match status" value="1"/>
</dbReference>
<dbReference type="PANTHER" id="PTHR30314">
    <property type="entry name" value="CELL DIVISION PROTEIN FTSZ-RELATED"/>
    <property type="match status" value="1"/>
</dbReference>
<reference evidence="10 11" key="1">
    <citation type="submission" date="2019-12" db="EMBL/GenBank/DDBJ databases">
        <title>Hymenobacter sp. HMF4947 Genome sequencing and assembly.</title>
        <authorList>
            <person name="Kang H."/>
            <person name="Cha I."/>
            <person name="Kim H."/>
            <person name="Joh K."/>
        </authorList>
    </citation>
    <scope>NUCLEOTIDE SEQUENCE [LARGE SCALE GENOMIC DNA]</scope>
    <source>
        <strain evidence="10 11">HMF4947</strain>
    </source>
</reference>
<comment type="subcellular location">
    <subcellularLocation>
        <location evidence="4">Cytoplasm</location>
    </subcellularLocation>
    <text evidence="4">Assembles at midcell at the inner surface of the cytoplasmic membrane.</text>
</comment>
<keyword evidence="4" id="KW-0963">Cytoplasm</keyword>
<feature type="region of interest" description="Disordered" evidence="7">
    <location>
        <begin position="340"/>
        <end position="461"/>
    </location>
</feature>
<dbReference type="InterPro" id="IPR018316">
    <property type="entry name" value="Tubulin/FtsZ_2-layer-sand-dom"/>
</dbReference>